<comment type="function">
    <text evidence="19">Catalyzes the exchange of ADP and ATP across the membrane.</text>
</comment>
<dbReference type="Ensembl" id="ENSANIT00000019490.1">
    <property type="protein sequence ID" value="ENSANIP00000018859.1"/>
    <property type="gene ID" value="ENSANIG00000012820.1"/>
</dbReference>
<dbReference type="Proteomes" id="UP000694541">
    <property type="component" value="Unplaced"/>
</dbReference>
<dbReference type="PANTHER" id="PTHR45635">
    <property type="entry name" value="ADP,ATP CARRIER PROTEIN 1-RELATED-RELATED"/>
    <property type="match status" value="1"/>
</dbReference>
<keyword evidence="4" id="KW-0050">Antiport</keyword>
<dbReference type="GO" id="GO:0140021">
    <property type="term" value="P:mitochondrial ADP transmembrane transport"/>
    <property type="evidence" value="ECO:0007669"/>
    <property type="project" value="InterPro"/>
</dbReference>
<comment type="catalytic activity">
    <reaction evidence="15">
        <text>H(+)(in) = H(+)(out)</text>
        <dbReference type="Rhea" id="RHEA:34979"/>
        <dbReference type="ChEBI" id="CHEBI:15378"/>
    </reaction>
</comment>
<comment type="catalytic activity">
    <reaction evidence="16">
        <text>ADP(in) + ATP(out) = ADP(out) + ATP(in)</text>
        <dbReference type="Rhea" id="RHEA:34999"/>
        <dbReference type="ChEBI" id="CHEBI:30616"/>
        <dbReference type="ChEBI" id="CHEBI:456216"/>
    </reaction>
</comment>
<comment type="subcellular location">
    <subcellularLocation>
        <location evidence="19">Membrane</location>
        <topology evidence="19">Multi-pass membrane protein</topology>
    </subcellularLocation>
    <subcellularLocation>
        <location evidence="1">Mitochondrion inner membrane</location>
        <topology evidence="1">Multi-pass membrane protein</topology>
    </subcellularLocation>
</comment>
<evidence type="ECO:0000256" key="8">
    <source>
        <dbReference type="ARBA" id="ARBA00022737"/>
    </source>
</evidence>
<keyword evidence="6" id="KW-0597">Phosphoprotein</keyword>
<organism evidence="20 21">
    <name type="scientific">Accipiter nisus</name>
    <name type="common">Eurasian sparrowhawk</name>
    <dbReference type="NCBI Taxonomy" id="211598"/>
    <lineage>
        <taxon>Eukaryota</taxon>
        <taxon>Metazoa</taxon>
        <taxon>Chordata</taxon>
        <taxon>Craniata</taxon>
        <taxon>Vertebrata</taxon>
        <taxon>Euteleostomi</taxon>
        <taxon>Archelosauria</taxon>
        <taxon>Archosauria</taxon>
        <taxon>Dinosauria</taxon>
        <taxon>Saurischia</taxon>
        <taxon>Theropoda</taxon>
        <taxon>Coelurosauria</taxon>
        <taxon>Aves</taxon>
        <taxon>Neognathae</taxon>
        <taxon>Neoaves</taxon>
        <taxon>Telluraves</taxon>
        <taxon>Accipitrimorphae</taxon>
        <taxon>Accipitriformes</taxon>
        <taxon>Accipitridae</taxon>
        <taxon>Accipitrinae</taxon>
        <taxon>Accipiter</taxon>
    </lineage>
</organism>
<dbReference type="Gene3D" id="1.50.40.10">
    <property type="entry name" value="Mitochondrial carrier domain"/>
    <property type="match status" value="1"/>
</dbReference>
<evidence type="ECO:0000256" key="14">
    <source>
        <dbReference type="ARBA" id="ARBA00023136"/>
    </source>
</evidence>
<keyword evidence="7 17" id="KW-0812">Transmembrane</keyword>
<comment type="subunit">
    <text evidence="19">Monomer.</text>
</comment>
<keyword evidence="14 17" id="KW-0472">Membrane</keyword>
<dbReference type="PANTHER" id="PTHR45635:SF32">
    <property type="entry name" value="ADP_ATP TRANSLOCASE 1"/>
    <property type="match status" value="1"/>
</dbReference>
<dbReference type="FunFam" id="1.50.40.10:FF:000002">
    <property type="entry name" value="Putative ADP/ATP translocase 2-like"/>
    <property type="match status" value="1"/>
</dbReference>
<reference evidence="20" key="1">
    <citation type="submission" date="2025-08" db="UniProtKB">
        <authorList>
            <consortium name="Ensembl"/>
        </authorList>
    </citation>
    <scope>IDENTIFICATION</scope>
</reference>
<dbReference type="GO" id="GO:0005743">
    <property type="term" value="C:mitochondrial inner membrane"/>
    <property type="evidence" value="ECO:0007669"/>
    <property type="project" value="UniProtKB-SubCell"/>
</dbReference>
<evidence type="ECO:0000313" key="21">
    <source>
        <dbReference type="Proteomes" id="UP000694541"/>
    </source>
</evidence>
<dbReference type="GO" id="GO:0005471">
    <property type="term" value="F:ATP:ADP antiporter activity"/>
    <property type="evidence" value="ECO:0007669"/>
    <property type="project" value="UniProtKB-UniRule"/>
</dbReference>
<evidence type="ECO:0000256" key="13">
    <source>
        <dbReference type="ARBA" id="ARBA00023128"/>
    </source>
</evidence>
<feature type="transmembrane region" description="Helical" evidence="19">
    <location>
        <begin position="211"/>
        <end position="231"/>
    </location>
</feature>
<feature type="repeat" description="Solcar" evidence="17">
    <location>
        <begin position="111"/>
        <end position="201"/>
    </location>
</feature>
<proteinExistence type="inferred from homology"/>
<dbReference type="PROSITE" id="PS50920">
    <property type="entry name" value="SOLCAR"/>
    <property type="match status" value="3"/>
</dbReference>
<comment type="similarity">
    <text evidence="2 18">Belongs to the mitochondrial carrier (TC 2.A.29) family.</text>
</comment>
<dbReference type="AlphaFoldDB" id="A0A8B9N5B8"/>
<reference evidence="20" key="2">
    <citation type="submission" date="2025-09" db="UniProtKB">
        <authorList>
            <consortium name="Ensembl"/>
        </authorList>
    </citation>
    <scope>IDENTIFICATION</scope>
</reference>
<evidence type="ECO:0000256" key="18">
    <source>
        <dbReference type="RuleBase" id="RU000488"/>
    </source>
</evidence>
<keyword evidence="5" id="KW-0488">Methylation</keyword>
<evidence type="ECO:0000256" key="15">
    <source>
        <dbReference type="ARBA" id="ARBA00024169"/>
    </source>
</evidence>
<comment type="caution">
    <text evidence="19">Lacks conserved residue(s) required for the propagation of feature annotation.</text>
</comment>
<evidence type="ECO:0000313" key="20">
    <source>
        <dbReference type="Ensembl" id="ENSANIP00000018859.1"/>
    </source>
</evidence>
<protein>
    <recommendedName>
        <fullName evidence="19">ADP/ATP translocase</fullName>
    </recommendedName>
    <alternativeName>
        <fullName evidence="19">ADP,ATP carrier protein</fullName>
    </alternativeName>
</protein>
<keyword evidence="10" id="KW-0702">S-nitrosylation</keyword>
<evidence type="ECO:0000256" key="2">
    <source>
        <dbReference type="ARBA" id="ARBA00006375"/>
    </source>
</evidence>
<name>A0A8B9N5B8_9AVES</name>
<keyword evidence="11 19" id="KW-1133">Transmembrane helix</keyword>
<keyword evidence="9" id="KW-0999">Mitochondrion inner membrane</keyword>
<keyword evidence="12" id="KW-0007">Acetylation</keyword>
<evidence type="ECO:0000256" key="9">
    <source>
        <dbReference type="ARBA" id="ARBA00022792"/>
    </source>
</evidence>
<evidence type="ECO:0000256" key="11">
    <source>
        <dbReference type="ARBA" id="ARBA00022989"/>
    </source>
</evidence>
<dbReference type="InterPro" id="IPR002113">
    <property type="entry name" value="ADT_euk_type"/>
</dbReference>
<sequence>MGDQALSFLKDFLAGGIAAAISKTAVAPIERVKLLLQVQHASKQITAEKQYKGIIDCIVRIPKEQGIISFWRGNLANVIRYFPTQALNFAFKDKYKQIFLGGVDRHKQFWRYFAGNLASGGAAGATSLCFVYPLDFARTRLAADVGKGVNEREFTGLGDCIVKIFKSDGLRGLYQGFSVSVQGIIIYRAAYFGVYDTAKGMLPDPKNVHIVVSWMIAQTVTAVAGLVSYPFDTVRRRMMMQSGRKGADIMYKGTIDCWKKIAKDEGSKAFFKERYFLYLSWEEAGEESRVPAISMDSSITIYALHKTKVLQNKLTESLPLRIEINHTTYYLTNSIKFCSPCKWMLLLKLI</sequence>
<keyword evidence="13" id="KW-0496">Mitochondrion</keyword>
<dbReference type="Pfam" id="PF00153">
    <property type="entry name" value="Mito_carr"/>
    <property type="match status" value="3"/>
</dbReference>
<accession>A0A8B9N5B8</accession>
<evidence type="ECO:0000256" key="6">
    <source>
        <dbReference type="ARBA" id="ARBA00022553"/>
    </source>
</evidence>
<dbReference type="PRINTS" id="PR00927">
    <property type="entry name" value="ADPTRNSLCASE"/>
</dbReference>
<evidence type="ECO:0000256" key="10">
    <source>
        <dbReference type="ARBA" id="ARBA00022799"/>
    </source>
</evidence>
<dbReference type="GO" id="GO:1901029">
    <property type="term" value="P:negative regulation of mitochondrial outer membrane permeabilization involved in apoptotic signaling pathway"/>
    <property type="evidence" value="ECO:0007669"/>
    <property type="project" value="TreeGrafter"/>
</dbReference>
<keyword evidence="21" id="KW-1185">Reference proteome</keyword>
<evidence type="ECO:0000256" key="4">
    <source>
        <dbReference type="ARBA" id="ARBA00022449"/>
    </source>
</evidence>
<evidence type="ECO:0000256" key="7">
    <source>
        <dbReference type="ARBA" id="ARBA00022692"/>
    </source>
</evidence>
<dbReference type="SUPFAM" id="SSF103506">
    <property type="entry name" value="Mitochondrial carrier"/>
    <property type="match status" value="1"/>
</dbReference>
<evidence type="ECO:0000256" key="5">
    <source>
        <dbReference type="ARBA" id="ARBA00022481"/>
    </source>
</evidence>
<evidence type="ECO:0000256" key="1">
    <source>
        <dbReference type="ARBA" id="ARBA00004448"/>
    </source>
</evidence>
<dbReference type="PRINTS" id="PR00926">
    <property type="entry name" value="MITOCARRIER"/>
</dbReference>
<evidence type="ECO:0000256" key="16">
    <source>
        <dbReference type="ARBA" id="ARBA00024537"/>
    </source>
</evidence>
<dbReference type="GO" id="GO:1990544">
    <property type="term" value="P:mitochondrial ATP transmembrane transport"/>
    <property type="evidence" value="ECO:0007669"/>
    <property type="project" value="InterPro"/>
</dbReference>
<dbReference type="InterPro" id="IPR002067">
    <property type="entry name" value="MCP"/>
</dbReference>
<evidence type="ECO:0000256" key="12">
    <source>
        <dbReference type="ARBA" id="ARBA00022990"/>
    </source>
</evidence>
<evidence type="ECO:0000256" key="17">
    <source>
        <dbReference type="PROSITE-ProRule" id="PRU00282"/>
    </source>
</evidence>
<evidence type="ECO:0000256" key="3">
    <source>
        <dbReference type="ARBA" id="ARBA00022448"/>
    </source>
</evidence>
<feature type="repeat" description="Solcar" evidence="17">
    <location>
        <begin position="212"/>
        <end position="301"/>
    </location>
</feature>
<dbReference type="InterPro" id="IPR018108">
    <property type="entry name" value="MCP_transmembrane"/>
</dbReference>
<keyword evidence="8" id="KW-0677">Repeat</keyword>
<dbReference type="InterPro" id="IPR023395">
    <property type="entry name" value="MCP_dom_sf"/>
</dbReference>
<feature type="repeat" description="Solcar" evidence="17">
    <location>
        <begin position="6"/>
        <end position="98"/>
    </location>
</feature>
<evidence type="ECO:0000256" key="19">
    <source>
        <dbReference type="RuleBase" id="RU368008"/>
    </source>
</evidence>
<keyword evidence="3 18" id="KW-0813">Transport</keyword>
<feature type="transmembrane region" description="Helical" evidence="19">
    <location>
        <begin position="173"/>
        <end position="191"/>
    </location>
</feature>